<protein>
    <submittedName>
        <fullName evidence="1">Uncharacterized protein</fullName>
    </submittedName>
</protein>
<dbReference type="RefSeq" id="WP_014774843.1">
    <property type="nucleotide sequence ID" value="NC_018011.1"/>
</dbReference>
<evidence type="ECO:0000313" key="1">
    <source>
        <dbReference type="EMBL" id="AFL77159.1"/>
    </source>
</evidence>
<reference evidence="2" key="1">
    <citation type="journal article" date="2013" name="Stand. Genomic Sci.">
        <title>Complete genome sequence of the bile-resistant pigment-producing anaerobe Alistipes finegoldii type strain (AHN2437(T)).</title>
        <authorList>
            <person name="Mavromatis K."/>
            <person name="Stackebrandt E."/>
            <person name="Munk C."/>
            <person name="Lapidus A."/>
            <person name="Nolan M."/>
            <person name="Lucas S."/>
            <person name="Hammon N."/>
            <person name="Deshpande S."/>
            <person name="Cheng J.F."/>
            <person name="Tapia R."/>
            <person name="Goodwin L.A."/>
            <person name="Pitluck S."/>
            <person name="Liolios K."/>
            <person name="Pagani I."/>
            <person name="Ivanova N."/>
            <person name="Mikhailova N."/>
            <person name="Huntemann M."/>
            <person name="Pati A."/>
            <person name="Chen A."/>
            <person name="Palaniappan K."/>
            <person name="Land M."/>
            <person name="Hauser L."/>
            <person name="Rohde M."/>
            <person name="Gronow S."/>
            <person name="Goker M."/>
            <person name="Detter J.C."/>
            <person name="Bristow J."/>
            <person name="Eisen J.A."/>
            <person name="Markowitz V."/>
            <person name="Hugenholtz P."/>
            <person name="Kyrpides N.C."/>
            <person name="Klenk H.P."/>
            <person name="Woyke T."/>
        </authorList>
    </citation>
    <scope>NUCLEOTIDE SEQUENCE</scope>
    <source>
        <strain evidence="2">DSM 17242 / JCM 16770 / AHN 2437 / CCUG 46020 / CIP 107999</strain>
    </source>
</reference>
<dbReference type="EMBL" id="CP003274">
    <property type="protein sequence ID" value="AFL77159.1"/>
    <property type="molecule type" value="Genomic_DNA"/>
</dbReference>
<accession>I3YJJ1</accession>
<evidence type="ECO:0000313" key="2">
    <source>
        <dbReference type="Proteomes" id="UP000006052"/>
    </source>
</evidence>
<dbReference type="STRING" id="679935.Alfi_0785"/>
<dbReference type="KEGG" id="afd:Alfi_0785"/>
<dbReference type="Proteomes" id="UP000006052">
    <property type="component" value="Chromosome"/>
</dbReference>
<organism evidence="1 2">
    <name type="scientific">Alistipes finegoldii (strain DSM 17242 / JCM 16770 / CCUG 46020 / CIP 107999 / KCTC 15236 / AHN 2437)</name>
    <dbReference type="NCBI Taxonomy" id="679935"/>
    <lineage>
        <taxon>Bacteria</taxon>
        <taxon>Pseudomonadati</taxon>
        <taxon>Bacteroidota</taxon>
        <taxon>Bacteroidia</taxon>
        <taxon>Bacteroidales</taxon>
        <taxon>Rikenellaceae</taxon>
        <taxon>Alistipes</taxon>
    </lineage>
</organism>
<name>I3YJJ1_ALIFI</name>
<dbReference type="HOGENOM" id="CLU_2646473_0_0_10"/>
<dbReference type="PATRIC" id="fig|679935.3.peg.729"/>
<gene>
    <name evidence="1" type="ordered locus">Alfi_0785</name>
</gene>
<sequence length="76" mass="8895">MVKLFRALVFQHRLKKQIRIADERKRRTGKKQFVITLGGRPLCVSKKRIRTLISEQVYRRGVKVADIAAIAIYKTK</sequence>
<proteinExistence type="predicted"/>
<dbReference type="AlphaFoldDB" id="I3YJJ1"/>